<feature type="compositionally biased region" description="Basic residues" evidence="1">
    <location>
        <begin position="1018"/>
        <end position="1031"/>
    </location>
</feature>
<feature type="compositionally biased region" description="Basic residues" evidence="1">
    <location>
        <begin position="1230"/>
        <end position="1242"/>
    </location>
</feature>
<comment type="caution">
    <text evidence="2">The sequence shown here is derived from an EMBL/GenBank/DDBJ whole genome shotgun (WGS) entry which is preliminary data.</text>
</comment>
<feature type="compositionally biased region" description="Basic residues" evidence="1">
    <location>
        <begin position="756"/>
        <end position="770"/>
    </location>
</feature>
<feature type="region of interest" description="Disordered" evidence="1">
    <location>
        <begin position="2036"/>
        <end position="2064"/>
    </location>
</feature>
<feature type="compositionally biased region" description="Low complexity" evidence="1">
    <location>
        <begin position="1555"/>
        <end position="1564"/>
    </location>
</feature>
<feature type="region of interest" description="Disordered" evidence="1">
    <location>
        <begin position="312"/>
        <end position="332"/>
    </location>
</feature>
<feature type="compositionally biased region" description="Polar residues" evidence="1">
    <location>
        <begin position="959"/>
        <end position="973"/>
    </location>
</feature>
<feature type="region of interest" description="Disordered" evidence="1">
    <location>
        <begin position="1555"/>
        <end position="1616"/>
    </location>
</feature>
<feature type="region of interest" description="Disordered" evidence="1">
    <location>
        <begin position="544"/>
        <end position="672"/>
    </location>
</feature>
<feature type="region of interest" description="Disordered" evidence="1">
    <location>
        <begin position="826"/>
        <end position="845"/>
    </location>
</feature>
<feature type="compositionally biased region" description="Basic residues" evidence="1">
    <location>
        <begin position="1081"/>
        <end position="1101"/>
    </location>
</feature>
<feature type="region of interest" description="Disordered" evidence="1">
    <location>
        <begin position="505"/>
        <end position="529"/>
    </location>
</feature>
<feature type="region of interest" description="Disordered" evidence="1">
    <location>
        <begin position="923"/>
        <end position="981"/>
    </location>
</feature>
<sequence length="2191" mass="232652">MLAQLAVQGRAADAQGFGGMADIAVVLGQRAGNGCALERVERHVVDGRHGRHWQRRHGGSGSRSSSGNGGSNSGRPRRKIGEPVLRALPQDHGPLARVAQRAHIARPVVPQQAVERGAGNRARGALVLRLVQPQVVRQQQRDIAGPLAQRRHANDDGIEAEQQVGPEHGRVEQARFIEVGGADDAHVDRFGPVGAQRRDLAPLQGREQLGLRGQRHVADFVEEQRAAARGLEAPGAVGAGIGERPFAVAEQLAFERRFGQRAHVHGQQRAARAARLRVEGARHQLLAHAVLAQHHHVGLRGRHAGDQRRQFAHGGRVAHQFRQRPGGRRGQRGAARQRLIHGRDQARIVPGLGDEIAGAALQRRHGQRHVRIRGHRDHGGRAHLRAQQVEQRQAFGAVDAAGREVQVQQHHVRRAAQQQRRQAGRIAQRGHLAMAAAQQQSGGGGDIGVVVEDQDVGGHVAILAAPQHAVDGLRPAQDARLPRVSAYEQRPQKKFRPCRSIALQRRRHGHRGAAPARQAPGPDRGYRHRRQRGAVCAVGVDAARSARGGRRPAHRPGRARRVRRRRRGARQRRAAAFGHPGRGGIGPGGGSAGHRWRAGETGRPAVSHLQSAAPPGAAGAPVRARGQHFQSVQPARGAGGQRQRSPAPPGRPALRRGASTKTPRPQRAAGRARFYFQRGARGVARPAGAAAAFAGAAGARRRHRSARAQRRRAAAGNRHRRPRFGPETGLGHGGSAGRAGAGRWPPDQLPPAGGRVGRHRQEHRPHRRSRALQAGRQRGRVLPQSHGGGMPRQRQAGRPRVFRRHPRHLPADPGRPLYRRPGVHLRPAARDESGPEPGRAHHAGRTHIRTAAAQRRLHQRQRRRLGVRAGRQRPRRRAPHRARGPPQQRPGRSAGRPGGRRQGDPVQLCGVRKFATAATGALKTAVHSHHHPPRLPLCSNSSASARSTRQEKCTPRRSIASTCTSKRANTSPSPGRRAAASRPCWASWACSTCPRRASTGSKAATSPAGAKRGTGARIQRHPGARAAHARNGHAGQAGGGPPRRAPAVAAVGRPAAAGGDCARAGGRPRRAAGRRTDRQPRFRPRRRRHAPAARDQRRRHDGGHGHPLARPRGAGVAHPEPARRPALAIRNRAAGSGHRLCRVLSAAGVCPLLVQLRPRCAGPRTRVPGQAPAQFHSAAAVDGVHAVCPARGGAAQRPAAGRQRLVAAPGRRAAARTAAPGGRDAGRSGVRTHRRPARRGRRPATGADAARRRGGHAPGGAPAVRQRSGQCAGPHARHQRPDGAGARRAARPPGQQHPAIYPAGWRGQRHVARARAARRAGQLDGHRRPHLRQNRARGASGRAATGAAGCDRPRALGQHRYARDDGDAGTAQDGRYRPGAFERSVLRPQRGRHHGHRPAWRSPPGAGAGRRRRGDPAVRRAHLRQPGRHARGAPPARDRHAARAGRYHRPAAHAVHDRVGAAVHRCRRCRGVAGLVAGAGGVRPAGVAAGGPVDTGQRGAGAGGGRRAGRGGGRVSGLAGARLRCGHGHGGRGAGDPVANPLCGDRAGRLRCGPAAGGRAAARGWHGPGSRRGAARRAGPPARRGGRGRQPLRAGTRRRHRHAGQRGGPAGGRQQRIAYRVQRGRRFLHCLRTGAGSGTPVRAGPGPCRPPAGCAAGIAGRARSAGGAQQRSSARAGLAVRRAGHWPAYRRHPVPHRGHRARYPLGVLARAGAADHVRDGKRQQSADGAPRGPERSGRSGASGSNGGDCRHRRPLCADRAAGAARARNRAAQAARRRPRGHCGAGGTRISAADGRRRAARRAAGAGGGTTLPGAVCRARAAGRLGAAGGAGAGRRDRGAGGGPSCGGCTAHGARRRAARLNAKPGGDRAKKKASGIAAAGWDTGQLAGNDDRALAAHFHALDRVVEANDGRHVLFHVRHQERQCFHGRIGGDIGFDLRADPAGAGAVVVIQGIAHLRILAYHRLGAGAHGGGDEVGHDRGRRCRNDIGQLGNGHQFDVVHQRRIGRQCREFFTGTIGRIARRQRAGAIRQAGRQHHRALAAHGHADDGLVETDQRGGARDGLAGAQRERLDRVDRLAGDRRLQDLALAVGLGAVVQVARVADGHQLGIGQVADQNGTVRDRQGGIGGVIHDVRHAQLCHLARARHDVGHLVVGLRHDHGFRLLVMAAAGGQRCRADDCRSNEFQHRFHDYL</sequence>
<feature type="compositionally biased region" description="Low complexity" evidence="1">
    <location>
        <begin position="1194"/>
        <end position="1222"/>
    </location>
</feature>
<feature type="region of interest" description="Disordered" evidence="1">
    <location>
        <begin position="1826"/>
        <end position="1850"/>
    </location>
</feature>
<feature type="compositionally biased region" description="Basic residues" evidence="1">
    <location>
        <begin position="1389"/>
        <end position="1399"/>
    </location>
</feature>
<feature type="compositionally biased region" description="Gly residues" evidence="1">
    <location>
        <begin position="1498"/>
        <end position="1514"/>
    </location>
</feature>
<feature type="compositionally biased region" description="Basic residues" evidence="1">
    <location>
        <begin position="1595"/>
        <end position="1604"/>
    </location>
</feature>
<dbReference type="AntiFam" id="ANF00077">
    <property type="entry name" value="Shadow ORF (opposite AtoC)"/>
</dbReference>
<gene>
    <name evidence="2" type="ORF">Tci_000315</name>
</gene>
<feature type="compositionally biased region" description="Basic and acidic residues" evidence="1">
    <location>
        <begin position="1713"/>
        <end position="1724"/>
    </location>
</feature>
<feature type="compositionally biased region" description="Low complexity" evidence="1">
    <location>
        <begin position="1282"/>
        <end position="1296"/>
    </location>
</feature>
<feature type="region of interest" description="Disordered" evidence="1">
    <location>
        <begin position="46"/>
        <end position="79"/>
    </location>
</feature>
<feature type="compositionally biased region" description="Low complexity" evidence="1">
    <location>
        <begin position="612"/>
        <end position="624"/>
    </location>
</feature>
<feature type="compositionally biased region" description="Polar residues" evidence="1">
    <location>
        <begin position="938"/>
        <end position="947"/>
    </location>
</feature>
<feature type="region of interest" description="Disordered" evidence="1">
    <location>
        <begin position="852"/>
        <end position="906"/>
    </location>
</feature>
<feature type="region of interest" description="Disordered" evidence="1">
    <location>
        <begin position="1194"/>
        <end position="1454"/>
    </location>
</feature>
<proteinExistence type="predicted"/>
<feature type="compositionally biased region" description="Gly residues" evidence="1">
    <location>
        <begin position="580"/>
        <end position="592"/>
    </location>
</feature>
<feature type="compositionally biased region" description="Low complexity" evidence="1">
    <location>
        <begin position="1336"/>
        <end position="1349"/>
    </location>
</feature>
<feature type="compositionally biased region" description="Basic residues" evidence="1">
    <location>
        <begin position="1409"/>
        <end position="1431"/>
    </location>
</feature>
<name>A0A699GFE7_TANCI</name>
<feature type="compositionally biased region" description="Low complexity" evidence="1">
    <location>
        <begin position="1757"/>
        <end position="1773"/>
    </location>
</feature>
<feature type="region of interest" description="Disordered" evidence="1">
    <location>
        <begin position="417"/>
        <end position="443"/>
    </location>
</feature>
<feature type="region of interest" description="Disordered" evidence="1">
    <location>
        <begin position="694"/>
        <end position="821"/>
    </location>
</feature>
<feature type="region of interest" description="Disordered" evidence="1">
    <location>
        <begin position="995"/>
        <end position="1121"/>
    </location>
</feature>
<feature type="compositionally biased region" description="Basic and acidic residues" evidence="1">
    <location>
        <begin position="2043"/>
        <end position="2058"/>
    </location>
</feature>
<feature type="compositionally biased region" description="Basic residues" evidence="1">
    <location>
        <begin position="1442"/>
        <end position="1451"/>
    </location>
</feature>
<feature type="compositionally biased region" description="Low complexity" evidence="1">
    <location>
        <begin position="417"/>
        <end position="431"/>
    </location>
</feature>
<accession>A0A699GFE7</accession>
<evidence type="ECO:0000256" key="1">
    <source>
        <dbReference type="SAM" id="MobiDB-lite"/>
    </source>
</evidence>
<feature type="region of interest" description="Disordered" evidence="1">
    <location>
        <begin position="1713"/>
        <end position="1813"/>
    </location>
</feature>
<feature type="compositionally biased region" description="Basic residues" evidence="1">
    <location>
        <begin position="1307"/>
        <end position="1318"/>
    </location>
</feature>
<feature type="compositionally biased region" description="Gly residues" evidence="1">
    <location>
        <begin position="728"/>
        <end position="740"/>
    </location>
</feature>
<feature type="region of interest" description="Disordered" evidence="1">
    <location>
        <begin position="1489"/>
        <end position="1514"/>
    </location>
</feature>
<dbReference type="EMBL" id="BKCJ010000004">
    <property type="protein sequence ID" value="GEU28337.1"/>
    <property type="molecule type" value="Genomic_DNA"/>
</dbReference>
<feature type="compositionally biased region" description="Low complexity" evidence="1">
    <location>
        <begin position="1576"/>
        <end position="1594"/>
    </location>
</feature>
<feature type="compositionally biased region" description="Basic residues" evidence="1">
    <location>
        <begin position="699"/>
        <end position="723"/>
    </location>
</feature>
<feature type="compositionally biased region" description="Basic residues" evidence="1">
    <location>
        <begin position="319"/>
        <end position="331"/>
    </location>
</feature>
<dbReference type="AntiFam" id="ANF00203">
    <property type="entry name" value="Shadow ORF (opposite algB)"/>
</dbReference>
<feature type="compositionally biased region" description="Basic residues" evidence="1">
    <location>
        <begin position="795"/>
        <end position="808"/>
    </location>
</feature>
<feature type="compositionally biased region" description="Low complexity" evidence="1">
    <location>
        <begin position="884"/>
        <end position="895"/>
    </location>
</feature>
<feature type="compositionally biased region" description="Basic residues" evidence="1">
    <location>
        <begin position="49"/>
        <end position="58"/>
    </location>
</feature>
<feature type="compositionally biased region" description="Basic residues" evidence="1">
    <location>
        <begin position="547"/>
        <end position="573"/>
    </location>
</feature>
<reference evidence="2" key="1">
    <citation type="journal article" date="2019" name="Sci. Rep.">
        <title>Draft genome of Tanacetum cinerariifolium, the natural source of mosquito coil.</title>
        <authorList>
            <person name="Yamashiro T."/>
            <person name="Shiraishi A."/>
            <person name="Satake H."/>
            <person name="Nakayama K."/>
        </authorList>
    </citation>
    <scope>NUCLEOTIDE SEQUENCE</scope>
</reference>
<feature type="compositionally biased region" description="Low complexity" evidence="1">
    <location>
        <begin position="1045"/>
        <end position="1065"/>
    </location>
</feature>
<evidence type="ECO:0000313" key="2">
    <source>
        <dbReference type="EMBL" id="GEU28337.1"/>
    </source>
</evidence>
<protein>
    <submittedName>
        <fullName evidence="2">Uncharacterized protein</fullName>
    </submittedName>
</protein>
<feature type="compositionally biased region" description="Basic residues" evidence="1">
    <location>
        <begin position="855"/>
        <end position="883"/>
    </location>
</feature>
<feature type="compositionally biased region" description="Low complexity" evidence="1">
    <location>
        <begin position="512"/>
        <end position="523"/>
    </location>
</feature>
<organism evidence="2">
    <name type="scientific">Tanacetum cinerariifolium</name>
    <name type="common">Dalmatian daisy</name>
    <name type="synonym">Chrysanthemum cinerariifolium</name>
    <dbReference type="NCBI Taxonomy" id="118510"/>
    <lineage>
        <taxon>Eukaryota</taxon>
        <taxon>Viridiplantae</taxon>
        <taxon>Streptophyta</taxon>
        <taxon>Embryophyta</taxon>
        <taxon>Tracheophyta</taxon>
        <taxon>Spermatophyta</taxon>
        <taxon>Magnoliopsida</taxon>
        <taxon>eudicotyledons</taxon>
        <taxon>Gunneridae</taxon>
        <taxon>Pentapetalae</taxon>
        <taxon>asterids</taxon>
        <taxon>campanulids</taxon>
        <taxon>Asterales</taxon>
        <taxon>Asteraceae</taxon>
        <taxon>Asteroideae</taxon>
        <taxon>Anthemideae</taxon>
        <taxon>Anthemidinae</taxon>
        <taxon>Tanacetum</taxon>
    </lineage>
</organism>